<proteinExistence type="inferred from homology"/>
<reference evidence="9" key="2">
    <citation type="submission" date="2021-08" db="EMBL/GenBank/DDBJ databases">
        <authorList>
            <person name="Tani A."/>
            <person name="Ola A."/>
            <person name="Ogura Y."/>
            <person name="Katsura K."/>
            <person name="Hayashi T."/>
        </authorList>
    </citation>
    <scope>NUCLEOTIDE SEQUENCE</scope>
    <source>
        <strain evidence="9">DSM 16372</strain>
    </source>
</reference>
<evidence type="ECO:0000256" key="4">
    <source>
        <dbReference type="ARBA" id="ARBA00022723"/>
    </source>
</evidence>
<evidence type="ECO:0000313" key="10">
    <source>
        <dbReference type="Proteomes" id="UP001055247"/>
    </source>
</evidence>
<dbReference type="GO" id="GO:0004659">
    <property type="term" value="F:prenyltransferase activity"/>
    <property type="evidence" value="ECO:0007669"/>
    <property type="project" value="InterPro"/>
</dbReference>
<comment type="cofactor">
    <cofactor evidence="1">
        <name>Mg(2+)</name>
        <dbReference type="ChEBI" id="CHEBI:18420"/>
    </cofactor>
</comment>
<sequence length="300" mass="30718">MDPGRRIETALEVAVSSAEAPGAPPLLAEAIRYAVFPGGHRIRPRLCLAVARACGDDDPEAADAAAVAIELLHCASLVHDDLPCFDDAPLRRGKPAVHVAYGPALAVLTGDALIVAAFEALARGAARRPARLAGLVGLIARAAGAPHGIVAGQAWESEAHVALSDYQQAKTGALFAAATVAGAAAAGARPLPWRLLGECLGEAYQVADDLRDVACRQEEIGKPAGRDVTLGRPNAAALLGLPGALARLERLSAEAVAVIPDCPGGDALRVEIEAQTRLFLPERLRAAAPLGAEARADAAA</sequence>
<evidence type="ECO:0000256" key="8">
    <source>
        <dbReference type="RuleBase" id="RU004466"/>
    </source>
</evidence>
<dbReference type="Pfam" id="PF00348">
    <property type="entry name" value="polyprenyl_synt"/>
    <property type="match status" value="1"/>
</dbReference>
<dbReference type="RefSeq" id="WP_066926290.1">
    <property type="nucleotide sequence ID" value="NZ_BPQO01000010.1"/>
</dbReference>
<protein>
    <recommendedName>
        <fullName evidence="7">Probable farnesyl diphosphate synthase</fullName>
    </recommendedName>
</protein>
<comment type="caution">
    <text evidence="9">The sequence shown here is derived from an EMBL/GenBank/DDBJ whole genome shotgun (WGS) entry which is preliminary data.</text>
</comment>
<evidence type="ECO:0000256" key="3">
    <source>
        <dbReference type="ARBA" id="ARBA00022679"/>
    </source>
</evidence>
<dbReference type="PANTHER" id="PTHR43281:SF1">
    <property type="entry name" value="FARNESYL DIPHOSPHATE SYNTHASE"/>
    <property type="match status" value="1"/>
</dbReference>
<evidence type="ECO:0000313" key="9">
    <source>
        <dbReference type="EMBL" id="GJD89178.1"/>
    </source>
</evidence>
<dbReference type="GO" id="GO:0046872">
    <property type="term" value="F:metal ion binding"/>
    <property type="evidence" value="ECO:0007669"/>
    <property type="project" value="UniProtKB-KW"/>
</dbReference>
<dbReference type="InterPro" id="IPR008949">
    <property type="entry name" value="Isoprenoid_synthase_dom_sf"/>
</dbReference>
<comment type="similarity">
    <text evidence="2 8">Belongs to the FPP/GGPP synthase family.</text>
</comment>
<dbReference type="SUPFAM" id="SSF48576">
    <property type="entry name" value="Terpenoid synthases"/>
    <property type="match status" value="1"/>
</dbReference>
<keyword evidence="6" id="KW-0414">Isoprene biosynthesis</keyword>
<dbReference type="FunFam" id="1.10.600.10:FF:000001">
    <property type="entry name" value="Geranylgeranyl diphosphate synthase"/>
    <property type="match status" value="1"/>
</dbReference>
<keyword evidence="5" id="KW-0460">Magnesium</keyword>
<gene>
    <name evidence="9" type="ORF">BHAOGJBA_2704</name>
</gene>
<evidence type="ECO:0000256" key="7">
    <source>
        <dbReference type="ARBA" id="ARBA00069024"/>
    </source>
</evidence>
<dbReference type="SFLD" id="SFLDS00005">
    <property type="entry name" value="Isoprenoid_Synthase_Type_I"/>
    <property type="match status" value="1"/>
</dbReference>
<keyword evidence="4" id="KW-0479">Metal-binding</keyword>
<dbReference type="Gene3D" id="1.10.600.10">
    <property type="entry name" value="Farnesyl Diphosphate Synthase"/>
    <property type="match status" value="1"/>
</dbReference>
<accession>A0AAV4ZMR6</accession>
<dbReference type="GO" id="GO:0016114">
    <property type="term" value="P:terpenoid biosynthetic process"/>
    <property type="evidence" value="ECO:0007669"/>
    <property type="project" value="UniProtKB-ARBA"/>
</dbReference>
<dbReference type="PROSITE" id="PS00723">
    <property type="entry name" value="POLYPRENYL_SYNTHASE_1"/>
    <property type="match status" value="1"/>
</dbReference>
<evidence type="ECO:0000256" key="1">
    <source>
        <dbReference type="ARBA" id="ARBA00001946"/>
    </source>
</evidence>
<dbReference type="InterPro" id="IPR033749">
    <property type="entry name" value="Polyprenyl_synt_CS"/>
</dbReference>
<keyword evidence="3 8" id="KW-0808">Transferase</keyword>
<dbReference type="EMBL" id="BPQO01000010">
    <property type="protein sequence ID" value="GJD89178.1"/>
    <property type="molecule type" value="Genomic_DNA"/>
</dbReference>
<keyword evidence="10" id="KW-1185">Reference proteome</keyword>
<evidence type="ECO:0000256" key="6">
    <source>
        <dbReference type="ARBA" id="ARBA00023229"/>
    </source>
</evidence>
<dbReference type="AlphaFoldDB" id="A0AAV4ZMR6"/>
<evidence type="ECO:0000256" key="2">
    <source>
        <dbReference type="ARBA" id="ARBA00006706"/>
    </source>
</evidence>
<dbReference type="PANTHER" id="PTHR43281">
    <property type="entry name" value="FARNESYL DIPHOSPHATE SYNTHASE"/>
    <property type="match status" value="1"/>
</dbReference>
<organism evidence="9 10">
    <name type="scientific">Methylobacterium hispanicum</name>
    <dbReference type="NCBI Taxonomy" id="270350"/>
    <lineage>
        <taxon>Bacteria</taxon>
        <taxon>Pseudomonadati</taxon>
        <taxon>Pseudomonadota</taxon>
        <taxon>Alphaproteobacteria</taxon>
        <taxon>Hyphomicrobiales</taxon>
        <taxon>Methylobacteriaceae</taxon>
        <taxon>Methylobacterium</taxon>
    </lineage>
</organism>
<evidence type="ECO:0000256" key="5">
    <source>
        <dbReference type="ARBA" id="ARBA00022842"/>
    </source>
</evidence>
<dbReference type="PROSITE" id="PS00444">
    <property type="entry name" value="POLYPRENYL_SYNTHASE_2"/>
    <property type="match status" value="1"/>
</dbReference>
<name>A0AAV4ZMR6_9HYPH</name>
<reference evidence="9" key="1">
    <citation type="journal article" date="2016" name="Front. Microbiol.">
        <title>Genome Sequence of the Piezophilic, Mesophilic Sulfate-Reducing Bacterium Desulfovibrio indicus J2T.</title>
        <authorList>
            <person name="Cao J."/>
            <person name="Maignien L."/>
            <person name="Shao Z."/>
            <person name="Alain K."/>
            <person name="Jebbar M."/>
        </authorList>
    </citation>
    <scope>NUCLEOTIDE SEQUENCE</scope>
    <source>
        <strain evidence="9">DSM 16372</strain>
    </source>
</reference>
<dbReference type="Proteomes" id="UP001055247">
    <property type="component" value="Unassembled WGS sequence"/>
</dbReference>
<dbReference type="InterPro" id="IPR000092">
    <property type="entry name" value="Polyprenyl_synt"/>
</dbReference>